<dbReference type="AlphaFoldDB" id="A0A3S4DR61"/>
<evidence type="ECO:0000259" key="2">
    <source>
        <dbReference type="PROSITE" id="PS50110"/>
    </source>
</evidence>
<keyword evidence="1" id="KW-0597">Phosphoprotein</keyword>
<dbReference type="PROSITE" id="PS50110">
    <property type="entry name" value="RESPONSE_REGULATORY"/>
    <property type="match status" value="1"/>
</dbReference>
<dbReference type="Pfam" id="PF00072">
    <property type="entry name" value="Response_reg"/>
    <property type="match status" value="1"/>
</dbReference>
<keyword evidence="4" id="KW-1185">Reference proteome</keyword>
<feature type="modified residue" description="4-aspartylphosphate" evidence="1">
    <location>
        <position position="59"/>
    </location>
</feature>
<evidence type="ECO:0000313" key="4">
    <source>
        <dbReference type="Proteomes" id="UP000268844"/>
    </source>
</evidence>
<evidence type="ECO:0000313" key="3">
    <source>
        <dbReference type="EMBL" id="VDS05376.1"/>
    </source>
</evidence>
<dbReference type="InterPro" id="IPR011006">
    <property type="entry name" value="CheY-like_superfamily"/>
</dbReference>
<dbReference type="EMBL" id="UZWD01000031">
    <property type="protein sequence ID" value="VDS05376.1"/>
    <property type="molecule type" value="Genomic_DNA"/>
</dbReference>
<dbReference type="SUPFAM" id="SSF52172">
    <property type="entry name" value="CheY-like"/>
    <property type="match status" value="1"/>
</dbReference>
<reference evidence="3 4" key="1">
    <citation type="submission" date="2018-12" db="EMBL/GenBank/DDBJ databases">
        <authorList>
            <person name="Criscuolo A."/>
        </authorList>
    </citation>
    <scope>NUCLEOTIDE SEQUENCE [LARGE SCALE GENOMIC DNA]</scope>
    <source>
        <strain evidence="3">ACIP1116281</strain>
    </source>
</reference>
<sequence length="127" mass="13905">MSSHQGLRVFIVEDETLVLFNLEDILGELGCVVVGQAMRLEQAEKLAATVERPDCAILDVNLGGKRVFPVAEILVRRGVPVIFATGYGAAGLPEEWRGRPVVLKPYTRDDLVRAIDALPAHHNASLY</sequence>
<name>A0A3S4DR61_9HYPH</name>
<protein>
    <submittedName>
        <fullName evidence="3">Putative transcriptional regulatory protein pdtaR</fullName>
    </submittedName>
</protein>
<dbReference type="SMART" id="SM00448">
    <property type="entry name" value="REC"/>
    <property type="match status" value="1"/>
</dbReference>
<dbReference type="OrthoDB" id="582170at2"/>
<proteinExistence type="predicted"/>
<accession>A0A3S4DR61</accession>
<evidence type="ECO:0000256" key="1">
    <source>
        <dbReference type="PROSITE-ProRule" id="PRU00169"/>
    </source>
</evidence>
<dbReference type="Proteomes" id="UP000268844">
    <property type="component" value="Unassembled WGS sequence"/>
</dbReference>
<dbReference type="InterPro" id="IPR001789">
    <property type="entry name" value="Sig_transdc_resp-reg_receiver"/>
</dbReference>
<dbReference type="RefSeq" id="WP_126150919.1">
    <property type="nucleotide sequence ID" value="NZ_JBHTMH010000001.1"/>
</dbReference>
<feature type="domain" description="Response regulatory" evidence="2">
    <location>
        <begin position="8"/>
        <end position="119"/>
    </location>
</feature>
<organism evidence="3 4">
    <name type="scientific">Devosia equisanguinis</name>
    <dbReference type="NCBI Taxonomy" id="2490941"/>
    <lineage>
        <taxon>Bacteria</taxon>
        <taxon>Pseudomonadati</taxon>
        <taxon>Pseudomonadota</taxon>
        <taxon>Alphaproteobacteria</taxon>
        <taxon>Hyphomicrobiales</taxon>
        <taxon>Devosiaceae</taxon>
        <taxon>Devosia</taxon>
    </lineage>
</organism>
<gene>
    <name evidence="3" type="primary">pdtaR_2</name>
    <name evidence="3" type="ORF">DEVEQU_02518</name>
</gene>
<dbReference type="GO" id="GO:0000160">
    <property type="term" value="P:phosphorelay signal transduction system"/>
    <property type="evidence" value="ECO:0007669"/>
    <property type="project" value="InterPro"/>
</dbReference>
<dbReference type="Gene3D" id="3.40.50.2300">
    <property type="match status" value="1"/>
</dbReference>